<dbReference type="Proteomes" id="UP000570595">
    <property type="component" value="Unassembled WGS sequence"/>
</dbReference>
<sequence length="125" mass="14269">MKILTDAQKREVASLQRKNLTQDFVRSHTAHFEWHVDPTVGGNDDIREVDGLQVFGTSTSRLDIVALIRLAVLIGYQFEVEATRRPPITRNQYTHRPSNYTTTGFIITYIDRQLEVGGHGLFVLE</sequence>
<dbReference type="AlphaFoldDB" id="A0A7J6LE17"/>
<dbReference type="EMBL" id="JABAHT010000353">
    <property type="protein sequence ID" value="KAF4657462.1"/>
    <property type="molecule type" value="Genomic_DNA"/>
</dbReference>
<evidence type="ECO:0000313" key="2">
    <source>
        <dbReference type="Proteomes" id="UP000570595"/>
    </source>
</evidence>
<evidence type="ECO:0000313" key="1">
    <source>
        <dbReference type="EMBL" id="KAF4657462.1"/>
    </source>
</evidence>
<comment type="caution">
    <text evidence="1">The sequence shown here is derived from an EMBL/GenBank/DDBJ whole genome shotgun (WGS) entry which is preliminary data.</text>
</comment>
<accession>A0A7J6LE17</accession>
<reference evidence="1 2" key="1">
    <citation type="submission" date="2020-04" db="EMBL/GenBank/DDBJ databases">
        <title>Perkinsus olseni comparative genomics.</title>
        <authorList>
            <person name="Bogema D.R."/>
        </authorList>
    </citation>
    <scope>NUCLEOTIDE SEQUENCE [LARGE SCALE GENOMIC DNA]</scope>
    <source>
        <strain evidence="1">ATCC PRA-179</strain>
    </source>
</reference>
<name>A0A7J6LE17_PEROL</name>
<protein>
    <submittedName>
        <fullName evidence="1">Uncharacterized protein</fullName>
    </submittedName>
</protein>
<proteinExistence type="predicted"/>
<gene>
    <name evidence="1" type="ORF">FOZ61_006256</name>
</gene>
<organism evidence="1 2">
    <name type="scientific">Perkinsus olseni</name>
    <name type="common">Perkinsus atlanticus</name>
    <dbReference type="NCBI Taxonomy" id="32597"/>
    <lineage>
        <taxon>Eukaryota</taxon>
        <taxon>Sar</taxon>
        <taxon>Alveolata</taxon>
        <taxon>Perkinsozoa</taxon>
        <taxon>Perkinsea</taxon>
        <taxon>Perkinsida</taxon>
        <taxon>Perkinsidae</taxon>
        <taxon>Perkinsus</taxon>
    </lineage>
</organism>